<proteinExistence type="predicted"/>
<dbReference type="EMBL" id="FPAA01000004">
    <property type="protein sequence ID" value="SFS59262.1"/>
    <property type="molecule type" value="Genomic_DNA"/>
</dbReference>
<dbReference type="OrthoDB" id="2618645at2"/>
<dbReference type="Proteomes" id="UP000198660">
    <property type="component" value="Unassembled WGS sequence"/>
</dbReference>
<organism evidence="1 2">
    <name type="scientific">Marininema halotolerans</name>
    <dbReference type="NCBI Taxonomy" id="1155944"/>
    <lineage>
        <taxon>Bacteria</taxon>
        <taxon>Bacillati</taxon>
        <taxon>Bacillota</taxon>
        <taxon>Bacilli</taxon>
        <taxon>Bacillales</taxon>
        <taxon>Thermoactinomycetaceae</taxon>
        <taxon>Marininema</taxon>
    </lineage>
</organism>
<evidence type="ECO:0000313" key="2">
    <source>
        <dbReference type="Proteomes" id="UP000198660"/>
    </source>
</evidence>
<evidence type="ECO:0000313" key="1">
    <source>
        <dbReference type="EMBL" id="SFS59262.1"/>
    </source>
</evidence>
<keyword evidence="2" id="KW-1185">Reference proteome</keyword>
<reference evidence="2" key="1">
    <citation type="submission" date="2016-10" db="EMBL/GenBank/DDBJ databases">
        <authorList>
            <person name="Varghese N."/>
            <person name="Submissions S."/>
        </authorList>
    </citation>
    <scope>NUCLEOTIDE SEQUENCE [LARGE SCALE GENOMIC DNA]</scope>
    <source>
        <strain evidence="2">DSM 45789</strain>
    </source>
</reference>
<dbReference type="RefSeq" id="WP_091835614.1">
    <property type="nucleotide sequence ID" value="NZ_FPAA01000004.1"/>
</dbReference>
<dbReference type="AlphaFoldDB" id="A0A1I6R3F6"/>
<protein>
    <submittedName>
        <fullName evidence="1">Uncharacterized protein</fullName>
    </submittedName>
</protein>
<sequence>MIGVLVFAFLINQCSANLLSTHFHENQLTESSLREAVLKGFNKAKKWHPNAKLVVAVSKDDEEKYKGIKGMNGKRLDWGEGYHFTLLKDNGKLFLSITGVDDKNRVTKIYYNPMDGKYWGREVNNHPTER</sequence>
<name>A0A1I6R3F6_9BACL</name>
<gene>
    <name evidence="1" type="ORF">SAMN05444972_10484</name>
</gene>
<accession>A0A1I6R3F6</accession>